<organism evidence="2">
    <name type="scientific">Arundo donax</name>
    <name type="common">Giant reed</name>
    <name type="synonym">Donax arundinaceus</name>
    <dbReference type="NCBI Taxonomy" id="35708"/>
    <lineage>
        <taxon>Eukaryota</taxon>
        <taxon>Viridiplantae</taxon>
        <taxon>Streptophyta</taxon>
        <taxon>Embryophyta</taxon>
        <taxon>Tracheophyta</taxon>
        <taxon>Spermatophyta</taxon>
        <taxon>Magnoliopsida</taxon>
        <taxon>Liliopsida</taxon>
        <taxon>Poales</taxon>
        <taxon>Poaceae</taxon>
        <taxon>PACMAD clade</taxon>
        <taxon>Arundinoideae</taxon>
        <taxon>Arundineae</taxon>
        <taxon>Arundo</taxon>
    </lineage>
</organism>
<reference evidence="2" key="2">
    <citation type="journal article" date="2015" name="Data Brief">
        <title>Shoot transcriptome of the giant reed, Arundo donax.</title>
        <authorList>
            <person name="Barrero R.A."/>
            <person name="Guerrero F.D."/>
            <person name="Moolhuijzen P."/>
            <person name="Goolsby J.A."/>
            <person name="Tidwell J."/>
            <person name="Bellgard S.E."/>
            <person name="Bellgard M.I."/>
        </authorList>
    </citation>
    <scope>NUCLEOTIDE SEQUENCE</scope>
    <source>
        <tissue evidence="2">Shoot tissue taken approximately 20 cm above the soil surface</tissue>
    </source>
</reference>
<name>A0A0A9GNW3_ARUDO</name>
<dbReference type="EMBL" id="GBRH01171749">
    <property type="protein sequence ID" value="JAE26147.1"/>
    <property type="molecule type" value="Transcribed_RNA"/>
</dbReference>
<evidence type="ECO:0000256" key="1">
    <source>
        <dbReference type="SAM" id="MobiDB-lite"/>
    </source>
</evidence>
<feature type="region of interest" description="Disordered" evidence="1">
    <location>
        <begin position="1"/>
        <end position="30"/>
    </location>
</feature>
<protein>
    <submittedName>
        <fullName evidence="2">Uncharacterized protein</fullName>
    </submittedName>
</protein>
<feature type="compositionally biased region" description="Basic residues" evidence="1">
    <location>
        <begin position="9"/>
        <end position="30"/>
    </location>
</feature>
<evidence type="ECO:0000313" key="2">
    <source>
        <dbReference type="EMBL" id="JAE26147.1"/>
    </source>
</evidence>
<reference evidence="2" key="1">
    <citation type="submission" date="2014-09" db="EMBL/GenBank/DDBJ databases">
        <authorList>
            <person name="Magalhaes I.L.F."/>
            <person name="Oliveira U."/>
            <person name="Santos F.R."/>
            <person name="Vidigal T.H.D.A."/>
            <person name="Brescovit A.D."/>
            <person name="Santos A.J."/>
        </authorList>
    </citation>
    <scope>NUCLEOTIDE SEQUENCE</scope>
    <source>
        <tissue evidence="2">Shoot tissue taken approximately 20 cm above the soil surface</tissue>
    </source>
</reference>
<accession>A0A0A9GNW3</accession>
<proteinExistence type="predicted"/>
<dbReference type="AlphaFoldDB" id="A0A0A9GNW3"/>
<sequence length="30" mass="3476">MGVPCGGQHHPRRRCRRRHDGARRRPTGPD</sequence>